<organism evidence="1 2">
    <name type="scientific">Coniosporium uncinatum</name>
    <dbReference type="NCBI Taxonomy" id="93489"/>
    <lineage>
        <taxon>Eukaryota</taxon>
        <taxon>Fungi</taxon>
        <taxon>Dikarya</taxon>
        <taxon>Ascomycota</taxon>
        <taxon>Pezizomycotina</taxon>
        <taxon>Dothideomycetes</taxon>
        <taxon>Dothideomycetes incertae sedis</taxon>
        <taxon>Coniosporium</taxon>
    </lineage>
</organism>
<accession>A0ACC3DA86</accession>
<evidence type="ECO:0000313" key="2">
    <source>
        <dbReference type="Proteomes" id="UP001186974"/>
    </source>
</evidence>
<dbReference type="EMBL" id="JAWDJW010006547">
    <property type="protein sequence ID" value="KAK3064320.1"/>
    <property type="molecule type" value="Genomic_DNA"/>
</dbReference>
<sequence>MEFGTWAKKLAGEYQTHDAKALPRDPPYIAVELSIPALCSYSSVDTPYVLADIVLHADSPMTFCLTMSPFQHMEGLASIIDPSSNVLRPGSLPYPQYRNSVFTLSHKTAGGFLTLHPGQPHRRSWQFRRAYSKPYDPVRIEQIKRKMAEELEKAWQGDVTAGYSPKELMPWGMGQLMVGKEYVLRVHDDLKVTRCLPGTKEELLARLDAGEVFNWGKTDSLPIIDRSGDVPFRVEA</sequence>
<comment type="caution">
    <text evidence="1">The sequence shown here is derived from an EMBL/GenBank/DDBJ whole genome shotgun (WGS) entry which is preliminary data.</text>
</comment>
<evidence type="ECO:0000313" key="1">
    <source>
        <dbReference type="EMBL" id="KAK3064320.1"/>
    </source>
</evidence>
<name>A0ACC3DA86_9PEZI</name>
<gene>
    <name evidence="1" type="ORF">LTS18_008250</name>
</gene>
<proteinExistence type="predicted"/>
<protein>
    <submittedName>
        <fullName evidence="1">Uncharacterized protein</fullName>
    </submittedName>
</protein>
<dbReference type="Proteomes" id="UP001186974">
    <property type="component" value="Unassembled WGS sequence"/>
</dbReference>
<keyword evidence="2" id="KW-1185">Reference proteome</keyword>
<reference evidence="1" key="1">
    <citation type="submission" date="2024-09" db="EMBL/GenBank/DDBJ databases">
        <title>Black Yeasts Isolated from many extreme environments.</title>
        <authorList>
            <person name="Coleine C."/>
            <person name="Stajich J.E."/>
            <person name="Selbmann L."/>
        </authorList>
    </citation>
    <scope>NUCLEOTIDE SEQUENCE</scope>
    <source>
        <strain evidence="1">CCFEE 5737</strain>
    </source>
</reference>